<evidence type="ECO:0000259" key="3">
    <source>
        <dbReference type="SMART" id="SM00507"/>
    </source>
</evidence>
<name>A0ABU1S8F0_9MICO</name>
<feature type="compositionally biased region" description="Basic and acidic residues" evidence="2">
    <location>
        <begin position="233"/>
        <end position="243"/>
    </location>
</feature>
<dbReference type="CDD" id="cd00085">
    <property type="entry name" value="HNHc"/>
    <property type="match status" value="1"/>
</dbReference>
<protein>
    <recommendedName>
        <fullName evidence="3">HNH nuclease domain-containing protein</fullName>
    </recommendedName>
</protein>
<feature type="coiled-coil region" evidence="1">
    <location>
        <begin position="12"/>
        <end position="39"/>
    </location>
</feature>
<keyword evidence="1" id="KW-0175">Coiled coil</keyword>
<dbReference type="InterPro" id="IPR003615">
    <property type="entry name" value="HNH_nuc"/>
</dbReference>
<comment type="caution">
    <text evidence="4">The sequence shown here is derived from an EMBL/GenBank/DDBJ whole genome shotgun (WGS) entry which is preliminary data.</text>
</comment>
<dbReference type="Proteomes" id="UP001259347">
    <property type="component" value="Unassembled WGS sequence"/>
</dbReference>
<sequence>MEAFVDSYISRNGEIVDECAALRAEIARLESRVAALLSERVSRLLAEVPPGSTGFEAAERSMLCEVAAGLHLTKATAARELGASWMLHDRFPSTRAALAEGTISLRHATAITESAASIPTKDAAALSDYERQVVPFAAAETVARTVAFAKSVSAALAPENTAERHRRAHADRRVVVTDLEDGMAHLSAILPSVLAHAVHDRLTAMGRRLRDEARAESRSREEVDPDALAPTSRNRDDSDSDSRTLDEIRADVLADLLLTTDPTSAHGTALESIQATVQVTVAATTLTGDDQRMAEHDGHGPLLPGTARPLAGTSSMWTRLFLDAQGMVIRTDSYAPTSAMRRFLRARDRHCRFPGCRRAARRCEIDHNHDHAKGGHTEIGNLCCLCPTHHTLKHPDHDARWRWRAIQRLGGVIDWISPTGQVYTDAVPPRVQFVPLG</sequence>
<evidence type="ECO:0000313" key="4">
    <source>
        <dbReference type="EMBL" id="MDR6865879.1"/>
    </source>
</evidence>
<evidence type="ECO:0000256" key="1">
    <source>
        <dbReference type="SAM" id="Coils"/>
    </source>
</evidence>
<evidence type="ECO:0000256" key="2">
    <source>
        <dbReference type="SAM" id="MobiDB-lite"/>
    </source>
</evidence>
<reference evidence="4 5" key="1">
    <citation type="submission" date="2023-07" db="EMBL/GenBank/DDBJ databases">
        <title>Sorghum-associated microbial communities from plants grown in Nebraska, USA.</title>
        <authorList>
            <person name="Schachtman D."/>
        </authorList>
    </citation>
    <scope>NUCLEOTIDE SEQUENCE [LARGE SCALE GENOMIC DNA]</scope>
    <source>
        <strain evidence="4 5">2980</strain>
    </source>
</reference>
<gene>
    <name evidence="4" type="ORF">J2Y69_000464</name>
</gene>
<feature type="compositionally biased region" description="Basic and acidic residues" evidence="2">
    <location>
        <begin position="210"/>
        <end position="222"/>
    </location>
</feature>
<proteinExistence type="predicted"/>
<organism evidence="4 5">
    <name type="scientific">Microbacterium resistens</name>
    <dbReference type="NCBI Taxonomy" id="156977"/>
    <lineage>
        <taxon>Bacteria</taxon>
        <taxon>Bacillati</taxon>
        <taxon>Actinomycetota</taxon>
        <taxon>Actinomycetes</taxon>
        <taxon>Micrococcales</taxon>
        <taxon>Microbacteriaceae</taxon>
        <taxon>Microbacterium</taxon>
    </lineage>
</organism>
<accession>A0ABU1S8F0</accession>
<dbReference type="EMBL" id="JAVDUM010000002">
    <property type="protein sequence ID" value="MDR6865879.1"/>
    <property type="molecule type" value="Genomic_DNA"/>
</dbReference>
<feature type="domain" description="HNH nuclease" evidence="3">
    <location>
        <begin position="339"/>
        <end position="391"/>
    </location>
</feature>
<dbReference type="RefSeq" id="WP_310017121.1">
    <property type="nucleotide sequence ID" value="NZ_JAVDUM010000002.1"/>
</dbReference>
<dbReference type="Gene3D" id="1.10.30.50">
    <property type="match status" value="1"/>
</dbReference>
<evidence type="ECO:0000313" key="5">
    <source>
        <dbReference type="Proteomes" id="UP001259347"/>
    </source>
</evidence>
<feature type="region of interest" description="Disordered" evidence="2">
    <location>
        <begin position="210"/>
        <end position="243"/>
    </location>
</feature>
<dbReference type="Pfam" id="PF02720">
    <property type="entry name" value="DUF222"/>
    <property type="match status" value="1"/>
</dbReference>
<keyword evidence="5" id="KW-1185">Reference proteome</keyword>
<dbReference type="SMART" id="SM00507">
    <property type="entry name" value="HNHc"/>
    <property type="match status" value="1"/>
</dbReference>
<dbReference type="InterPro" id="IPR003870">
    <property type="entry name" value="DUF222"/>
</dbReference>